<keyword evidence="4" id="KW-0732">Signal</keyword>
<evidence type="ECO:0000256" key="7">
    <source>
        <dbReference type="PROSITE-ProRule" id="PRU01240"/>
    </source>
</evidence>
<evidence type="ECO:0008006" key="12">
    <source>
        <dbReference type="Google" id="ProtNLM"/>
    </source>
</evidence>
<evidence type="ECO:0000313" key="10">
    <source>
        <dbReference type="EMBL" id="GMN44689.1"/>
    </source>
</evidence>
<comment type="caution">
    <text evidence="7">Lacks conserved residue(s) required for the propagation of feature annotation.</text>
</comment>
<gene>
    <name evidence="10" type="ORF">TIFTF001_013863</name>
</gene>
<dbReference type="InterPro" id="IPR010259">
    <property type="entry name" value="S8pro/Inhibitor_I9"/>
</dbReference>
<dbReference type="PANTHER" id="PTHR10795">
    <property type="entry name" value="PROPROTEIN CONVERTASE SUBTILISIN/KEXIN"/>
    <property type="match status" value="1"/>
</dbReference>
<dbReference type="Proteomes" id="UP001187192">
    <property type="component" value="Unassembled WGS sequence"/>
</dbReference>
<evidence type="ECO:0000259" key="8">
    <source>
        <dbReference type="Pfam" id="PF00082"/>
    </source>
</evidence>
<dbReference type="SUPFAM" id="SSF52743">
    <property type="entry name" value="Subtilisin-like"/>
    <property type="match status" value="1"/>
</dbReference>
<feature type="domain" description="Peptidase S8/S53" evidence="8">
    <location>
        <begin position="140"/>
        <end position="514"/>
    </location>
</feature>
<dbReference type="InterPro" id="IPR015500">
    <property type="entry name" value="Peptidase_S8_subtilisin-rel"/>
</dbReference>
<dbReference type="GO" id="GO:0005576">
    <property type="term" value="C:extracellular region"/>
    <property type="evidence" value="ECO:0007669"/>
    <property type="project" value="UniProtKB-SubCell"/>
</dbReference>
<dbReference type="InterPro" id="IPR037045">
    <property type="entry name" value="S8pro/Inhibitor_I9_sf"/>
</dbReference>
<keyword evidence="3" id="KW-0645">Protease</keyword>
<dbReference type="PROSITE" id="PS51892">
    <property type="entry name" value="SUBTILASE"/>
    <property type="match status" value="1"/>
</dbReference>
<keyword evidence="5" id="KW-0378">Hydrolase</keyword>
<comment type="similarity">
    <text evidence="2 7">Belongs to the peptidase S8 family.</text>
</comment>
<evidence type="ECO:0000256" key="6">
    <source>
        <dbReference type="ARBA" id="ARBA00022825"/>
    </source>
</evidence>
<organism evidence="10 11">
    <name type="scientific">Ficus carica</name>
    <name type="common">Common fig</name>
    <dbReference type="NCBI Taxonomy" id="3494"/>
    <lineage>
        <taxon>Eukaryota</taxon>
        <taxon>Viridiplantae</taxon>
        <taxon>Streptophyta</taxon>
        <taxon>Embryophyta</taxon>
        <taxon>Tracheophyta</taxon>
        <taxon>Spermatophyta</taxon>
        <taxon>Magnoliopsida</taxon>
        <taxon>eudicotyledons</taxon>
        <taxon>Gunneridae</taxon>
        <taxon>Pentapetalae</taxon>
        <taxon>rosids</taxon>
        <taxon>fabids</taxon>
        <taxon>Rosales</taxon>
        <taxon>Moraceae</taxon>
        <taxon>Ficeae</taxon>
        <taxon>Ficus</taxon>
    </lineage>
</organism>
<evidence type="ECO:0000256" key="3">
    <source>
        <dbReference type="ARBA" id="ARBA00022670"/>
    </source>
</evidence>
<dbReference type="Pfam" id="PF00082">
    <property type="entry name" value="Peptidase_S8"/>
    <property type="match status" value="1"/>
</dbReference>
<dbReference type="PRINTS" id="PR00723">
    <property type="entry name" value="SUBTILISIN"/>
</dbReference>
<dbReference type="Pfam" id="PF05922">
    <property type="entry name" value="Inhibitor_I9"/>
    <property type="match status" value="1"/>
</dbReference>
<name>A0AA88A2R8_FICCA</name>
<evidence type="ECO:0000256" key="2">
    <source>
        <dbReference type="ARBA" id="ARBA00011073"/>
    </source>
</evidence>
<reference evidence="10" key="1">
    <citation type="submission" date="2023-07" db="EMBL/GenBank/DDBJ databases">
        <title>draft genome sequence of fig (Ficus carica).</title>
        <authorList>
            <person name="Takahashi T."/>
            <person name="Nishimura K."/>
        </authorList>
    </citation>
    <scope>NUCLEOTIDE SEQUENCE</scope>
</reference>
<dbReference type="CDD" id="cd02120">
    <property type="entry name" value="PA_subtilisin_like"/>
    <property type="match status" value="1"/>
</dbReference>
<dbReference type="GO" id="GO:0004252">
    <property type="term" value="F:serine-type endopeptidase activity"/>
    <property type="evidence" value="ECO:0007669"/>
    <property type="project" value="InterPro"/>
</dbReference>
<dbReference type="InterPro" id="IPR045051">
    <property type="entry name" value="SBT"/>
</dbReference>
<evidence type="ECO:0000313" key="11">
    <source>
        <dbReference type="Proteomes" id="UP001187192"/>
    </source>
</evidence>
<dbReference type="AlphaFoldDB" id="A0AA88A2R8"/>
<dbReference type="Gene3D" id="3.50.30.30">
    <property type="match status" value="1"/>
</dbReference>
<comment type="subcellular location">
    <subcellularLocation>
        <location evidence="1">Secreted</location>
    </subcellularLocation>
</comment>
<sequence>MARPHLCTLSTFYRLQFFSCIPVHKKRRFMLYTWEINQREKIFAGLAVHSMHHSMLESVLGSAAAAKESLIYSYGRSFNGLAAKLSDEEVDRLAVMDEVVLVFPDTPPQLHTTRSWDFLGLPFDNDRKIIGARFYNSMNFHNTTDIDSPRDSTGHGTHTASTTAGRVVAGASYYGLAKGLARGGSPSARIAVYKVCSSFRCSSIDILAAFDDAIADGVHIISASLGLASASPYWKDPVAIGSFHAMKNGTLTSVSAGNHGPERGVVSNPSPWLLTVAATSFDRKFVSRLVLGNGKTFTGPVINNFGFNGTSFPLIWGGDATNFSANSISLKSRQCLPGGLDSDKVKGKIVLCESRSSGAGVIMADGVGTIMPGQILNNIAFPLPLPATMISREDINKVLEYIRTSKYKATILATEIWKDTMAPYAAPLSSRGPNRINPDILKPDLSAPGVNILAAWSPMASPSVYKKNTRRSKFYIYSGTSMSCPHITRASAHVKSVHPNWSPAAIKSALMTTGSLGTFHKHLIC</sequence>
<evidence type="ECO:0000256" key="4">
    <source>
        <dbReference type="ARBA" id="ARBA00022729"/>
    </source>
</evidence>
<evidence type="ECO:0000259" key="9">
    <source>
        <dbReference type="Pfam" id="PF05922"/>
    </source>
</evidence>
<dbReference type="Gene3D" id="3.40.50.200">
    <property type="entry name" value="Peptidase S8/S53 domain"/>
    <property type="match status" value="1"/>
</dbReference>
<evidence type="ECO:0000256" key="5">
    <source>
        <dbReference type="ARBA" id="ARBA00022801"/>
    </source>
</evidence>
<evidence type="ECO:0000256" key="1">
    <source>
        <dbReference type="ARBA" id="ARBA00004613"/>
    </source>
</evidence>
<keyword evidence="11" id="KW-1185">Reference proteome</keyword>
<dbReference type="GO" id="GO:0006508">
    <property type="term" value="P:proteolysis"/>
    <property type="evidence" value="ECO:0007669"/>
    <property type="project" value="UniProtKB-KW"/>
</dbReference>
<dbReference type="InterPro" id="IPR036852">
    <property type="entry name" value="Peptidase_S8/S53_dom_sf"/>
</dbReference>
<keyword evidence="6" id="KW-0720">Serine protease</keyword>
<dbReference type="Gene3D" id="3.30.70.80">
    <property type="entry name" value="Peptidase S8 propeptide/proteinase inhibitor I9"/>
    <property type="match status" value="1"/>
</dbReference>
<protein>
    <recommendedName>
        <fullName evidence="12">Cucumisin</fullName>
    </recommendedName>
</protein>
<comment type="caution">
    <text evidence="10">The sequence shown here is derived from an EMBL/GenBank/DDBJ whole genome shotgun (WGS) entry which is preliminary data.</text>
</comment>
<dbReference type="InterPro" id="IPR000209">
    <property type="entry name" value="Peptidase_S8/S53_dom"/>
</dbReference>
<proteinExistence type="inferred from homology"/>
<feature type="domain" description="Inhibitor I9" evidence="9">
    <location>
        <begin position="48"/>
        <end position="111"/>
    </location>
</feature>
<accession>A0AA88A2R8</accession>
<dbReference type="EMBL" id="BTGU01000018">
    <property type="protein sequence ID" value="GMN44689.1"/>
    <property type="molecule type" value="Genomic_DNA"/>
</dbReference>